<dbReference type="Proteomes" id="UP000198875">
    <property type="component" value="Unassembled WGS sequence"/>
</dbReference>
<sequence length="256" mass="26747" precursor="true">MAASVFGRLGGLSVTMLAIMTLVSACAVSVGGTARPAPGLRPRPLAGPSVEAVLLDRTVLSRILKQPMIIDHRFPQRSGGPEALQAGASATSPECLGVVGMLDRTVYRSGRVQGVAVEGWRHASMSAAVTEVREGVVSLPTAADADALFAEFTGQWQHCDGKTQPLSDSVFRINATIGKVHIAGPVLDATVRFALASSAADGQFVPAVRVIGVSRNCLVEVEVDFFGMSSPQGRIAIDNSAQDIAHAMMDRISALN</sequence>
<keyword evidence="2" id="KW-0449">Lipoprotein</keyword>
<gene>
    <name evidence="2" type="primary">lppR</name>
    <name evidence="2" type="ORF">BN971_01983</name>
</gene>
<dbReference type="Pfam" id="PF14032">
    <property type="entry name" value="PknH_C"/>
    <property type="match status" value="1"/>
</dbReference>
<evidence type="ECO:0000313" key="3">
    <source>
        <dbReference type="Proteomes" id="UP000198875"/>
    </source>
</evidence>
<name>A0A0U0W7G2_MYCBE</name>
<evidence type="ECO:0000259" key="1">
    <source>
        <dbReference type="Pfam" id="PF14032"/>
    </source>
</evidence>
<organism evidence="2 3">
    <name type="scientific">Mycobacterium bohemicum DSM 44277</name>
    <dbReference type="NCBI Taxonomy" id="1236609"/>
    <lineage>
        <taxon>Bacteria</taxon>
        <taxon>Bacillati</taxon>
        <taxon>Actinomycetota</taxon>
        <taxon>Actinomycetes</taxon>
        <taxon>Mycobacteriales</taxon>
        <taxon>Mycobacteriaceae</taxon>
        <taxon>Mycobacterium</taxon>
    </lineage>
</organism>
<reference evidence="2 3" key="1">
    <citation type="submission" date="2015-03" db="EMBL/GenBank/DDBJ databases">
        <authorList>
            <person name="Murphy D."/>
        </authorList>
    </citation>
    <scope>NUCLEOTIDE SEQUENCE [LARGE SCALE GENOMIC DNA]</scope>
    <source>
        <strain evidence="2 3">DSM 44277</strain>
    </source>
</reference>
<evidence type="ECO:0000313" key="2">
    <source>
        <dbReference type="EMBL" id="CPR10673.1"/>
    </source>
</evidence>
<proteinExistence type="predicted"/>
<dbReference type="AlphaFoldDB" id="A0A0U0W7G2"/>
<dbReference type="InterPro" id="IPR038232">
    <property type="entry name" value="PknH-like_Extracell_sf"/>
</dbReference>
<dbReference type="RefSeq" id="WP_169718658.1">
    <property type="nucleotide sequence ID" value="NZ_CSTD01000001.1"/>
</dbReference>
<accession>A0A0U0W7G2</accession>
<feature type="domain" description="PknH-like extracellular" evidence="1">
    <location>
        <begin position="49"/>
        <end position="251"/>
    </location>
</feature>
<dbReference type="InterPro" id="IPR026954">
    <property type="entry name" value="PknH-like_Extracell"/>
</dbReference>
<protein>
    <submittedName>
        <fullName evidence="2">Lipoprotein LppR</fullName>
    </submittedName>
</protein>
<dbReference type="EMBL" id="CSTD01000001">
    <property type="protein sequence ID" value="CPR10673.1"/>
    <property type="molecule type" value="Genomic_DNA"/>
</dbReference>
<dbReference type="Gene3D" id="3.40.1000.70">
    <property type="entry name" value="PknH-like extracellular domain"/>
    <property type="match status" value="1"/>
</dbReference>